<evidence type="ECO:0000313" key="3">
    <source>
        <dbReference type="Proteomes" id="UP000177043"/>
    </source>
</evidence>
<dbReference type="Gene3D" id="3.40.50.720">
    <property type="entry name" value="NAD(P)-binding Rossmann-like Domain"/>
    <property type="match status" value="1"/>
</dbReference>
<dbReference type="Proteomes" id="UP000177043">
    <property type="component" value="Unassembled WGS sequence"/>
</dbReference>
<accession>A0A1G2QEP2</accession>
<dbReference type="Pfam" id="PF01370">
    <property type="entry name" value="Epimerase"/>
    <property type="match status" value="1"/>
</dbReference>
<reference evidence="2 3" key="1">
    <citation type="journal article" date="2016" name="Nat. Commun.">
        <title>Thousands of microbial genomes shed light on interconnected biogeochemical processes in an aquifer system.</title>
        <authorList>
            <person name="Anantharaman K."/>
            <person name="Brown C.T."/>
            <person name="Hug L.A."/>
            <person name="Sharon I."/>
            <person name="Castelle C.J."/>
            <person name="Probst A.J."/>
            <person name="Thomas B.C."/>
            <person name="Singh A."/>
            <person name="Wilkins M.J."/>
            <person name="Karaoz U."/>
            <person name="Brodie E.L."/>
            <person name="Williams K.H."/>
            <person name="Hubbard S.S."/>
            <person name="Banfield J.F."/>
        </authorList>
    </citation>
    <scope>NUCLEOTIDE SEQUENCE [LARGE SCALE GENOMIC DNA]</scope>
</reference>
<proteinExistence type="predicted"/>
<dbReference type="EMBL" id="MHTJ01000001">
    <property type="protein sequence ID" value="OHA59075.1"/>
    <property type="molecule type" value="Genomic_DNA"/>
</dbReference>
<gene>
    <name evidence="2" type="ORF">A2571_03510</name>
</gene>
<organism evidence="2 3">
    <name type="scientific">Candidatus Vogelbacteria bacterium RIFOXYD1_FULL_44_32</name>
    <dbReference type="NCBI Taxonomy" id="1802438"/>
    <lineage>
        <taxon>Bacteria</taxon>
        <taxon>Candidatus Vogeliibacteriota</taxon>
    </lineage>
</organism>
<dbReference type="InterPro" id="IPR001509">
    <property type="entry name" value="Epimerase_deHydtase"/>
</dbReference>
<dbReference type="SUPFAM" id="SSF51735">
    <property type="entry name" value="NAD(P)-binding Rossmann-fold domains"/>
    <property type="match status" value="1"/>
</dbReference>
<dbReference type="PANTHER" id="PTHR43245:SF13">
    <property type="entry name" value="UDP-D-APIOSE_UDP-D-XYLOSE SYNTHASE 2"/>
    <property type="match status" value="1"/>
</dbReference>
<dbReference type="PANTHER" id="PTHR43245">
    <property type="entry name" value="BIFUNCTIONAL POLYMYXIN RESISTANCE PROTEIN ARNA"/>
    <property type="match status" value="1"/>
</dbReference>
<feature type="domain" description="NAD-dependent epimerase/dehydratase" evidence="1">
    <location>
        <begin position="4"/>
        <end position="238"/>
    </location>
</feature>
<protein>
    <recommendedName>
        <fullName evidence="1">NAD-dependent epimerase/dehydratase domain-containing protein</fullName>
    </recommendedName>
</protein>
<comment type="caution">
    <text evidence="2">The sequence shown here is derived from an EMBL/GenBank/DDBJ whole genome shotgun (WGS) entry which is preliminary data.</text>
</comment>
<dbReference type="Gene3D" id="3.90.25.10">
    <property type="entry name" value="UDP-galactose 4-epimerase, domain 1"/>
    <property type="match status" value="1"/>
</dbReference>
<name>A0A1G2QEP2_9BACT</name>
<dbReference type="STRING" id="1802438.A2571_03510"/>
<dbReference type="InterPro" id="IPR036291">
    <property type="entry name" value="NAD(P)-bd_dom_sf"/>
</dbReference>
<evidence type="ECO:0000313" key="2">
    <source>
        <dbReference type="EMBL" id="OHA59075.1"/>
    </source>
</evidence>
<dbReference type="InterPro" id="IPR050177">
    <property type="entry name" value="Lipid_A_modif_metabolic_enz"/>
</dbReference>
<evidence type="ECO:0000259" key="1">
    <source>
        <dbReference type="Pfam" id="PF01370"/>
    </source>
</evidence>
<sequence length="300" mass="32473">MEKIIVTGGAGFIGSHLVDALVEHGFAVHVIDNLVGGQKERVNTNAILHEVDIRDLATLAPIFAGASYVFHLAALPRVQYSIQYPVETNETNVTGTLNVLLAAKEAGVKKVIYSASSSAYGDQPVMPLVETMPANPKSPYGLQKYIGEMYCQVFNTVYSLPTVCLRYFNVYGERYNGEGAYALVIGKFLEQRKTGEPLTITGDGTQSRDFTHVRDVVRANLLAMTTDAATGGEVFNIGAGHNVSVNTIADLVGGERIYIEARLEPKDTRADNTKARLILGWVPQVKIEDGIAELKAQAGL</sequence>
<dbReference type="AlphaFoldDB" id="A0A1G2QEP2"/>